<dbReference type="KEGG" id="dfe:Dfer_2270"/>
<evidence type="ECO:0000256" key="1">
    <source>
        <dbReference type="SAM" id="Phobius"/>
    </source>
</evidence>
<reference evidence="2 3" key="1">
    <citation type="journal article" date="2009" name="Stand. Genomic Sci.">
        <title>Complete genome sequence of Dyadobacter fermentans type strain (NS114).</title>
        <authorList>
            <person name="Lang E."/>
            <person name="Lapidus A."/>
            <person name="Chertkov O."/>
            <person name="Brettin T."/>
            <person name="Detter J.C."/>
            <person name="Han C."/>
            <person name="Copeland A."/>
            <person name="Glavina Del Rio T."/>
            <person name="Nolan M."/>
            <person name="Chen F."/>
            <person name="Lucas S."/>
            <person name="Tice H."/>
            <person name="Cheng J.F."/>
            <person name="Land M."/>
            <person name="Hauser L."/>
            <person name="Chang Y.J."/>
            <person name="Jeffries C.D."/>
            <person name="Kopitz M."/>
            <person name="Bruce D."/>
            <person name="Goodwin L."/>
            <person name="Pitluck S."/>
            <person name="Ovchinnikova G."/>
            <person name="Pati A."/>
            <person name="Ivanova N."/>
            <person name="Mavrommatis K."/>
            <person name="Chen A."/>
            <person name="Palaniappan K."/>
            <person name="Chain P."/>
            <person name="Bristow J."/>
            <person name="Eisen J.A."/>
            <person name="Markowitz V."/>
            <person name="Hugenholtz P."/>
            <person name="Goker M."/>
            <person name="Rohde M."/>
            <person name="Kyrpides N.C."/>
            <person name="Klenk H.P."/>
        </authorList>
    </citation>
    <scope>NUCLEOTIDE SEQUENCE [LARGE SCALE GENOMIC DNA]</scope>
    <source>
        <strain evidence="3">ATCC 700827 / DSM 18053 / CIP 107007 / KCTC 52180 / NS114</strain>
    </source>
</reference>
<dbReference type="HOGENOM" id="CLU_645182_0_0_10"/>
<keyword evidence="1" id="KW-0812">Transmembrane</keyword>
<keyword evidence="1" id="KW-1133">Transmembrane helix</keyword>
<name>C6VZL4_DYAFD</name>
<protein>
    <submittedName>
        <fullName evidence="2">Uncharacterized protein</fullName>
    </submittedName>
</protein>
<sequence>MDINSKESAIDRCLSLIEQKLGWGDSANWTNYDFEKLSDQVNLTTGVRLSVTTLKRIWGKLKYESAPTQTTLNTLAQFAGYADWRTFTQADNDRASPSPETALPKTLPAKSGHKRFTLFGLLIISILAGIYALTFISAEKVTDKANHALFSFRANKILTDGVPNSVVFHYNASAAKTDCVFIVQTWDSRRRKRVPKHGQAHSAIYYYPGYFRTKLIADNEVVRTHDLQITSNGWLCLAEGKEMPVYFKKEECVANGGVEVSEQVLNKYDLSLHPQAPRIRLFNQRDFGTLRNDNFTFETFVKNTFKSGSNACQKMQVLIQCKDDIIILPLAAKPCVGDLKLWVCGQDVNSENADLSGFGADLSNWTKLRLEVVNKNVTIYVNDTKAYSLRFDHQPADIVGVQYRFNGTGAVKDTRFVQDGKVIDL</sequence>
<accession>C6VZL4</accession>
<dbReference type="AlphaFoldDB" id="C6VZL4"/>
<proteinExistence type="predicted"/>
<gene>
    <name evidence="2" type="ordered locus">Dfer_2270</name>
</gene>
<evidence type="ECO:0000313" key="2">
    <source>
        <dbReference type="EMBL" id="ACT93492.1"/>
    </source>
</evidence>
<dbReference type="eggNOG" id="ENOG502ZA5Y">
    <property type="taxonomic scope" value="Bacteria"/>
</dbReference>
<evidence type="ECO:0000313" key="3">
    <source>
        <dbReference type="Proteomes" id="UP000002011"/>
    </source>
</evidence>
<keyword evidence="1" id="KW-0472">Membrane</keyword>
<dbReference type="RefSeq" id="WP_015811744.1">
    <property type="nucleotide sequence ID" value="NC_013037.1"/>
</dbReference>
<dbReference type="EMBL" id="CP001619">
    <property type="protein sequence ID" value="ACT93492.1"/>
    <property type="molecule type" value="Genomic_DNA"/>
</dbReference>
<dbReference type="OrthoDB" id="639802at2"/>
<dbReference type="Proteomes" id="UP000002011">
    <property type="component" value="Chromosome"/>
</dbReference>
<organism evidence="2 3">
    <name type="scientific">Dyadobacter fermentans (strain ATCC 700827 / DSM 18053 / CIP 107007 / KCTC 52180 / NS114)</name>
    <dbReference type="NCBI Taxonomy" id="471854"/>
    <lineage>
        <taxon>Bacteria</taxon>
        <taxon>Pseudomonadati</taxon>
        <taxon>Bacteroidota</taxon>
        <taxon>Cytophagia</taxon>
        <taxon>Cytophagales</taxon>
        <taxon>Spirosomataceae</taxon>
        <taxon>Dyadobacter</taxon>
    </lineage>
</organism>
<feature type="transmembrane region" description="Helical" evidence="1">
    <location>
        <begin position="116"/>
        <end position="136"/>
    </location>
</feature>
<keyword evidence="3" id="KW-1185">Reference proteome</keyword>